<evidence type="ECO:0000256" key="2">
    <source>
        <dbReference type="ARBA" id="ARBA00006464"/>
    </source>
</evidence>
<organism evidence="9 10">
    <name type="scientific">Mesonia sediminis</name>
    <dbReference type="NCBI Taxonomy" id="1703946"/>
    <lineage>
        <taxon>Bacteria</taxon>
        <taxon>Pseudomonadati</taxon>
        <taxon>Bacteroidota</taxon>
        <taxon>Flavobacteriia</taxon>
        <taxon>Flavobacteriales</taxon>
        <taxon>Flavobacteriaceae</taxon>
        <taxon>Mesonia</taxon>
    </lineage>
</organism>
<dbReference type="RefSeq" id="WP_379048337.1">
    <property type="nucleotide sequence ID" value="NZ_JBHULZ010000041.1"/>
</dbReference>
<gene>
    <name evidence="9" type="ORF">ACFSQ0_11340</name>
</gene>
<dbReference type="Pfam" id="PF02397">
    <property type="entry name" value="Bac_transf"/>
    <property type="match status" value="1"/>
</dbReference>
<dbReference type="InterPro" id="IPR017475">
    <property type="entry name" value="EPS_sugar_tfrase"/>
</dbReference>
<comment type="caution">
    <text evidence="9">The sequence shown here is derived from an EMBL/GenBank/DDBJ whole genome shotgun (WGS) entry which is preliminary data.</text>
</comment>
<comment type="subcellular location">
    <subcellularLocation>
        <location evidence="1">Membrane</location>
        <topology evidence="1">Multi-pass membrane protein</topology>
    </subcellularLocation>
</comment>
<keyword evidence="6 7" id="KW-0472">Membrane</keyword>
<name>A0ABW5SIK7_9FLAO</name>
<evidence type="ECO:0000256" key="3">
    <source>
        <dbReference type="ARBA" id="ARBA00022679"/>
    </source>
</evidence>
<dbReference type="NCBIfam" id="TIGR03025">
    <property type="entry name" value="EPS_sugtrans"/>
    <property type="match status" value="1"/>
</dbReference>
<feature type="transmembrane region" description="Helical" evidence="7">
    <location>
        <begin position="275"/>
        <end position="298"/>
    </location>
</feature>
<keyword evidence="10" id="KW-1185">Reference proteome</keyword>
<evidence type="ECO:0000259" key="8">
    <source>
        <dbReference type="Pfam" id="PF02397"/>
    </source>
</evidence>
<evidence type="ECO:0000256" key="1">
    <source>
        <dbReference type="ARBA" id="ARBA00004141"/>
    </source>
</evidence>
<dbReference type="PANTHER" id="PTHR30576:SF0">
    <property type="entry name" value="UNDECAPRENYL-PHOSPHATE N-ACETYLGALACTOSAMINYL 1-PHOSPHATE TRANSFERASE-RELATED"/>
    <property type="match status" value="1"/>
</dbReference>
<proteinExistence type="inferred from homology"/>
<dbReference type="Proteomes" id="UP001597357">
    <property type="component" value="Unassembled WGS sequence"/>
</dbReference>
<evidence type="ECO:0000256" key="6">
    <source>
        <dbReference type="ARBA" id="ARBA00023136"/>
    </source>
</evidence>
<dbReference type="InterPro" id="IPR003362">
    <property type="entry name" value="Bact_transf"/>
</dbReference>
<evidence type="ECO:0000313" key="9">
    <source>
        <dbReference type="EMBL" id="MFD2698587.1"/>
    </source>
</evidence>
<reference evidence="10" key="1">
    <citation type="journal article" date="2019" name="Int. J. Syst. Evol. Microbiol.">
        <title>The Global Catalogue of Microorganisms (GCM) 10K type strain sequencing project: providing services to taxonomists for standard genome sequencing and annotation.</title>
        <authorList>
            <consortium name="The Broad Institute Genomics Platform"/>
            <consortium name="The Broad Institute Genome Sequencing Center for Infectious Disease"/>
            <person name="Wu L."/>
            <person name="Ma J."/>
        </authorList>
    </citation>
    <scope>NUCLEOTIDE SEQUENCE [LARGE SCALE GENOMIC DNA]</scope>
    <source>
        <strain evidence="10">KCTC 42255</strain>
    </source>
</reference>
<evidence type="ECO:0000256" key="4">
    <source>
        <dbReference type="ARBA" id="ARBA00022692"/>
    </source>
</evidence>
<keyword evidence="5 7" id="KW-1133">Transmembrane helix</keyword>
<keyword evidence="3" id="KW-0808">Transferase</keyword>
<sequence>MKSSNRLHFEVSERKILLRVMDVLVCVLGLYVLSSLFDFSYFSITPDKWAWTLVLVFYLLLFATIFELYQLPKTTEFNRVFKNCVLTSLLTVLFYLFTPFYTPSLPENRIQILYFFVGILGSLSLWRWSYITFISSPRFYKNTLIVGDSFDIEQLERKLSAADPYYVVCGYIQTCNAPQKSELPQLKIEALDEFLKQQLISEIIVYTPSAQGLDTKLHEALIGLLKRGYNIKKYAQVYEELTQRLPVKDVTRDFYSYFPFSRSGQNKLYLFFTRVFDVLASLLGLFFLILILPIVVLLNSIANRGPLFYRQTRVGRHGKCFSIYKLRSMVQHAEQNGAQYAKKNDSRITPFGKFLRRTRLDEIPQFINVILGDMSIIGPRPERPEFVAELKESIPFYEVRHVIKPGLTGWAQVNAKYAENETDSLEKLQYDLYYIKHRGLYLDFRIFLKTLSTIIFFRGQ</sequence>
<evidence type="ECO:0000256" key="7">
    <source>
        <dbReference type="SAM" id="Phobius"/>
    </source>
</evidence>
<dbReference type="EMBL" id="JBHULZ010000041">
    <property type="protein sequence ID" value="MFD2698587.1"/>
    <property type="molecule type" value="Genomic_DNA"/>
</dbReference>
<feature type="transmembrane region" description="Helical" evidence="7">
    <location>
        <begin position="16"/>
        <end position="37"/>
    </location>
</feature>
<feature type="domain" description="Bacterial sugar transferase" evidence="8">
    <location>
        <begin position="274"/>
        <end position="455"/>
    </location>
</feature>
<keyword evidence="4 7" id="KW-0812">Transmembrane</keyword>
<feature type="transmembrane region" description="Helical" evidence="7">
    <location>
        <begin position="49"/>
        <end position="68"/>
    </location>
</feature>
<accession>A0ABW5SIK7</accession>
<evidence type="ECO:0000313" key="10">
    <source>
        <dbReference type="Proteomes" id="UP001597357"/>
    </source>
</evidence>
<dbReference type="PANTHER" id="PTHR30576">
    <property type="entry name" value="COLANIC BIOSYNTHESIS UDP-GLUCOSE LIPID CARRIER TRANSFERASE"/>
    <property type="match status" value="1"/>
</dbReference>
<feature type="transmembrane region" description="Helical" evidence="7">
    <location>
        <begin position="110"/>
        <end position="128"/>
    </location>
</feature>
<evidence type="ECO:0000256" key="5">
    <source>
        <dbReference type="ARBA" id="ARBA00022989"/>
    </source>
</evidence>
<comment type="similarity">
    <text evidence="2">Belongs to the bacterial sugar transferase family.</text>
</comment>
<feature type="transmembrane region" description="Helical" evidence="7">
    <location>
        <begin position="80"/>
        <end position="98"/>
    </location>
</feature>
<protein>
    <submittedName>
        <fullName evidence="9">Exopolysaccharide biosynthesis polyprenyl glycosylphosphotransferase</fullName>
    </submittedName>
</protein>